<proteinExistence type="inferred from homology"/>
<keyword evidence="2 4" id="KW-0125">Carotenoid biosynthesis</keyword>
<gene>
    <name evidence="6" type="ORF">DSM106972_057450</name>
</gene>
<evidence type="ECO:0000313" key="7">
    <source>
        <dbReference type="Proteomes" id="UP000271624"/>
    </source>
</evidence>
<dbReference type="AlphaFoldDB" id="A0A3S1CG66"/>
<dbReference type="Proteomes" id="UP000271624">
    <property type="component" value="Unassembled WGS sequence"/>
</dbReference>
<dbReference type="PANTHER" id="PTHR43734">
    <property type="entry name" value="PHYTOENE DESATURASE"/>
    <property type="match status" value="1"/>
</dbReference>
<dbReference type="GO" id="GO:0016491">
    <property type="term" value="F:oxidoreductase activity"/>
    <property type="evidence" value="ECO:0007669"/>
    <property type="project" value="UniProtKB-KW"/>
</dbReference>
<comment type="caution">
    <text evidence="6">The sequence shown here is derived from an EMBL/GenBank/DDBJ whole genome shotgun (WGS) entry which is preliminary data.</text>
</comment>
<dbReference type="EMBL" id="RSCL01000015">
    <property type="protein sequence ID" value="RUT02825.1"/>
    <property type="molecule type" value="Genomic_DNA"/>
</dbReference>
<reference evidence="6" key="2">
    <citation type="journal article" date="2019" name="Genome Biol. Evol.">
        <title>Day and night: Metabolic profiles and evolutionary relationships of six axenic non-marine cyanobacteria.</title>
        <authorList>
            <person name="Will S.E."/>
            <person name="Henke P."/>
            <person name="Boedeker C."/>
            <person name="Huang S."/>
            <person name="Brinkmann H."/>
            <person name="Rohde M."/>
            <person name="Jarek M."/>
            <person name="Friedl T."/>
            <person name="Seufert S."/>
            <person name="Schumacher M."/>
            <person name="Overmann J."/>
            <person name="Neumann-Schaal M."/>
            <person name="Petersen J."/>
        </authorList>
    </citation>
    <scope>NUCLEOTIDE SEQUENCE [LARGE SCALE GENOMIC DNA]</scope>
    <source>
        <strain evidence="6">PCC 7102</strain>
    </source>
</reference>
<evidence type="ECO:0000313" key="6">
    <source>
        <dbReference type="EMBL" id="RUT02825.1"/>
    </source>
</evidence>
<dbReference type="PRINTS" id="PR00419">
    <property type="entry name" value="ADXRDTASE"/>
</dbReference>
<dbReference type="Gene3D" id="3.50.50.60">
    <property type="entry name" value="FAD/NAD(P)-binding domain"/>
    <property type="match status" value="2"/>
</dbReference>
<evidence type="ECO:0000256" key="3">
    <source>
        <dbReference type="ARBA" id="ARBA00023002"/>
    </source>
</evidence>
<dbReference type="SUPFAM" id="SSF51905">
    <property type="entry name" value="FAD/NAD(P)-binding domain"/>
    <property type="match status" value="1"/>
</dbReference>
<reference evidence="6" key="1">
    <citation type="submission" date="2018-12" db="EMBL/GenBank/DDBJ databases">
        <authorList>
            <person name="Will S."/>
            <person name="Neumann-Schaal M."/>
            <person name="Henke P."/>
        </authorList>
    </citation>
    <scope>NUCLEOTIDE SEQUENCE</scope>
    <source>
        <strain evidence="6">PCC 7102</strain>
    </source>
</reference>
<dbReference type="RefSeq" id="WP_127084004.1">
    <property type="nucleotide sequence ID" value="NZ_RSCL01000015.1"/>
</dbReference>
<evidence type="ECO:0000256" key="1">
    <source>
        <dbReference type="ARBA" id="ARBA00004829"/>
    </source>
</evidence>
<evidence type="ECO:0000256" key="2">
    <source>
        <dbReference type="ARBA" id="ARBA00022746"/>
    </source>
</evidence>
<evidence type="ECO:0000256" key="4">
    <source>
        <dbReference type="RuleBase" id="RU362075"/>
    </source>
</evidence>
<dbReference type="GO" id="GO:0016117">
    <property type="term" value="P:carotenoid biosynthetic process"/>
    <property type="evidence" value="ECO:0007669"/>
    <property type="project" value="UniProtKB-KW"/>
</dbReference>
<dbReference type="NCBIfam" id="TIGR02734">
    <property type="entry name" value="crtI_fam"/>
    <property type="match status" value="1"/>
</dbReference>
<dbReference type="InterPro" id="IPR002937">
    <property type="entry name" value="Amino_oxidase"/>
</dbReference>
<feature type="domain" description="Amine oxidase" evidence="5">
    <location>
        <begin position="12"/>
        <end position="472"/>
    </location>
</feature>
<organism evidence="6 7">
    <name type="scientific">Dulcicalothrix desertica PCC 7102</name>
    <dbReference type="NCBI Taxonomy" id="232991"/>
    <lineage>
        <taxon>Bacteria</taxon>
        <taxon>Bacillati</taxon>
        <taxon>Cyanobacteriota</taxon>
        <taxon>Cyanophyceae</taxon>
        <taxon>Nostocales</taxon>
        <taxon>Calotrichaceae</taxon>
        <taxon>Dulcicalothrix</taxon>
    </lineage>
</organism>
<sequence length="500" mass="56332">MPKIIIVGAGPGGLATAIRLASRGYSVEIFEAANRVGGRMAGFENGSYSFDTGPTILQLPRVYQELFTESGLNLSDYIQFKQLDPNTRVHFWDNTRLDLTSNIEAFKIQLGAIRSDLGTAFDKWYAEHVRKYKVGYKSYLGTPVRSIAGYLNPLEIARAISFRPWESLYQQFWHHFKDERIAYALSYSSKYLGMHPTVCSSIFSLIPYLEFADGVWHPEGGFRALALAMAKATEDLGTRIHLNSSVKQIWIENRQTKGVELASGERVRADAVIINADFAHAMKNLLPESARGKYTDAKLGKMQFSCSTFMLYLGINRRYEDLPHHQIYLSDNVRKRSRPWIDDSALDEENPPFYVCNPTIIDPSNAPAGHSTLFVLVPIPNTAYNVDWASKQKSYRNLIIQRMPLLGYKNIEKHIVTETCYTANTWQDDYRTHLGAVFNLTHNWKQLGPLRPHIRSNTVSKLYFIGGAVHPGSGLLTILEAAKSATSFVGQDITTSVNDT</sequence>
<evidence type="ECO:0000259" key="5">
    <source>
        <dbReference type="Pfam" id="PF01593"/>
    </source>
</evidence>
<dbReference type="Pfam" id="PF01593">
    <property type="entry name" value="Amino_oxidase"/>
    <property type="match status" value="1"/>
</dbReference>
<protein>
    <submittedName>
        <fullName evidence="6">Phytoene desaturase</fullName>
    </submittedName>
</protein>
<accession>A0A3S1CG66</accession>
<dbReference type="InterPro" id="IPR014105">
    <property type="entry name" value="Carotenoid/retinoid_OxRdtase"/>
</dbReference>
<dbReference type="OrthoDB" id="544714at2"/>
<name>A0A3S1CG66_9CYAN</name>
<keyword evidence="7" id="KW-1185">Reference proteome</keyword>
<comment type="similarity">
    <text evidence="4">Belongs to the carotenoid/retinoid oxidoreductase family.</text>
</comment>
<comment type="pathway">
    <text evidence="1 4">Carotenoid biosynthesis.</text>
</comment>
<dbReference type="InterPro" id="IPR036188">
    <property type="entry name" value="FAD/NAD-bd_sf"/>
</dbReference>
<dbReference type="PANTHER" id="PTHR43734:SF1">
    <property type="entry name" value="PHYTOENE DESATURASE"/>
    <property type="match status" value="1"/>
</dbReference>
<keyword evidence="3 4" id="KW-0560">Oxidoreductase</keyword>